<name>A0ABQ5GR95_9ASTR</name>
<organism evidence="4 5">
    <name type="scientific">Tanacetum coccineum</name>
    <dbReference type="NCBI Taxonomy" id="301880"/>
    <lineage>
        <taxon>Eukaryota</taxon>
        <taxon>Viridiplantae</taxon>
        <taxon>Streptophyta</taxon>
        <taxon>Embryophyta</taxon>
        <taxon>Tracheophyta</taxon>
        <taxon>Spermatophyta</taxon>
        <taxon>Magnoliopsida</taxon>
        <taxon>eudicotyledons</taxon>
        <taxon>Gunneridae</taxon>
        <taxon>Pentapetalae</taxon>
        <taxon>asterids</taxon>
        <taxon>campanulids</taxon>
        <taxon>Asterales</taxon>
        <taxon>Asteraceae</taxon>
        <taxon>Asteroideae</taxon>
        <taxon>Anthemideae</taxon>
        <taxon>Anthemidinae</taxon>
        <taxon>Tanacetum</taxon>
    </lineage>
</organism>
<dbReference type="InterPro" id="IPR054722">
    <property type="entry name" value="PolX-like_BBD"/>
</dbReference>
<proteinExistence type="predicted"/>
<feature type="region of interest" description="Disordered" evidence="2">
    <location>
        <begin position="174"/>
        <end position="229"/>
    </location>
</feature>
<evidence type="ECO:0000313" key="5">
    <source>
        <dbReference type="Proteomes" id="UP001151760"/>
    </source>
</evidence>
<dbReference type="Pfam" id="PF22936">
    <property type="entry name" value="Pol_BBD"/>
    <property type="match status" value="1"/>
</dbReference>
<reference evidence="4" key="2">
    <citation type="submission" date="2022-01" db="EMBL/GenBank/DDBJ databases">
        <authorList>
            <person name="Yamashiro T."/>
            <person name="Shiraishi A."/>
            <person name="Satake H."/>
            <person name="Nakayama K."/>
        </authorList>
    </citation>
    <scope>NUCLEOTIDE SEQUENCE</scope>
</reference>
<keyword evidence="1" id="KW-0406">Ion transport</keyword>
<reference evidence="4" key="1">
    <citation type="journal article" date="2022" name="Int. J. Mol. Sci.">
        <title>Draft Genome of Tanacetum Coccineum: Genomic Comparison of Closely Related Tanacetum-Family Plants.</title>
        <authorList>
            <person name="Yamashiro T."/>
            <person name="Shiraishi A."/>
            <person name="Nakayama K."/>
            <person name="Satake H."/>
        </authorList>
    </citation>
    <scope>NUCLEOTIDE SEQUENCE</scope>
</reference>
<evidence type="ECO:0000313" key="4">
    <source>
        <dbReference type="EMBL" id="GJT77790.1"/>
    </source>
</evidence>
<evidence type="ECO:0000256" key="2">
    <source>
        <dbReference type="SAM" id="MobiDB-lite"/>
    </source>
</evidence>
<keyword evidence="1" id="KW-0407">Ion channel</keyword>
<dbReference type="PANTHER" id="PTHR45651">
    <property type="entry name" value="CYCLIC NUCLEOTIDE-GATED ION CHANNEL 15-RELATED-RELATED"/>
    <property type="match status" value="1"/>
</dbReference>
<dbReference type="Proteomes" id="UP001151760">
    <property type="component" value="Unassembled WGS sequence"/>
</dbReference>
<dbReference type="PANTHER" id="PTHR45651:SF5">
    <property type="entry name" value="CYCLIC NUCLEOTIDE-GATED ION CHANNEL 1"/>
    <property type="match status" value="1"/>
</dbReference>
<accession>A0ABQ5GR95</accession>
<sequence length="410" mass="45633">MLYILIHLPTYDLNRFEDWKSEKSSNGGSPRRFKTALGSVSNMFRKSIEHGSGGIKSLKRSIESRSLNKLLSNGLGSGRKTLNPQGKFLQKWNKIFVLSCVIAVSVDPLFFYIPIVKDFCTSFIAPSSRVFGKGVLVEDAWEIAKRYMSSYFLVDILAVLPLLPQVPKPVSLETYQEWSERNKKKTEGDSKSKSNRGGFGGSRGRGRGRAECTNLRHERSHGNNLIREQDDNEPALLLASFDNGGEVGASNHMTGDKDKLCDLNEIVQGSVKFRNESKVRIEGKGSIVFQCKNGEYQKVDEVYYIPDLCSNIISLGQLAEGGDEIKIKDHQVKKSFKMLLREEEDRLQNALTGAGGSSPSLGATIYASRFAANALHALRRNSARKAKISEKLPPLMLQKSSELDFTAEDK</sequence>
<feature type="compositionally biased region" description="Basic and acidic residues" evidence="2">
    <location>
        <begin position="208"/>
        <end position="221"/>
    </location>
</feature>
<protein>
    <recommendedName>
        <fullName evidence="3">Retrovirus-related Pol polyprotein from transposon TNT 1-94-like beta-barrel domain-containing protein</fullName>
    </recommendedName>
</protein>
<feature type="domain" description="Retrovirus-related Pol polyprotein from transposon TNT 1-94-like beta-barrel" evidence="3">
    <location>
        <begin position="248"/>
        <end position="321"/>
    </location>
</feature>
<dbReference type="EMBL" id="BQNB010018745">
    <property type="protein sequence ID" value="GJT77790.1"/>
    <property type="molecule type" value="Genomic_DNA"/>
</dbReference>
<feature type="compositionally biased region" description="Basic and acidic residues" evidence="2">
    <location>
        <begin position="178"/>
        <end position="192"/>
    </location>
</feature>
<keyword evidence="1" id="KW-0813">Transport</keyword>
<comment type="caution">
    <text evidence="4">The sequence shown here is derived from an EMBL/GenBank/DDBJ whole genome shotgun (WGS) entry which is preliminary data.</text>
</comment>
<evidence type="ECO:0000259" key="3">
    <source>
        <dbReference type="Pfam" id="PF22936"/>
    </source>
</evidence>
<keyword evidence="5" id="KW-1185">Reference proteome</keyword>
<gene>
    <name evidence="4" type="ORF">Tco_1044515</name>
</gene>
<evidence type="ECO:0000256" key="1">
    <source>
        <dbReference type="ARBA" id="ARBA00023303"/>
    </source>
</evidence>